<evidence type="ECO:0000256" key="1">
    <source>
        <dbReference type="SAM" id="MobiDB-lite"/>
    </source>
</evidence>
<evidence type="ECO:0000313" key="3">
    <source>
        <dbReference type="Proteomes" id="UP000051717"/>
    </source>
</evidence>
<accession>A0A0S8G556</accession>
<comment type="caution">
    <text evidence="2">The sequence shown here is derived from an EMBL/GenBank/DDBJ whole genome shotgun (WGS) entry which is preliminary data.</text>
</comment>
<protein>
    <recommendedName>
        <fullName evidence="4">Terminase</fullName>
    </recommendedName>
</protein>
<dbReference type="Gene3D" id="3.30.420.280">
    <property type="match status" value="1"/>
</dbReference>
<evidence type="ECO:0008006" key="4">
    <source>
        <dbReference type="Google" id="ProtNLM"/>
    </source>
</evidence>
<name>A0A0S8G556_UNCT6</name>
<dbReference type="AlphaFoldDB" id="A0A0S8G556"/>
<gene>
    <name evidence="2" type="ORF">AMJ82_08890</name>
</gene>
<evidence type="ECO:0000313" key="2">
    <source>
        <dbReference type="EMBL" id="KPK68168.1"/>
    </source>
</evidence>
<dbReference type="Proteomes" id="UP000051717">
    <property type="component" value="Unassembled WGS sequence"/>
</dbReference>
<sequence length="593" mass="69060">MLDRITEAGFDLDSFDPSDLQSLDRDQFAKTGAAILELYRADRQENQLRYYKPVSPAARKIHEATETIIGVGGGNGSSKTETCMVELLILSTGIIPDSLNDGTIDWKAKFRGPRKQRIVVESLTTTLHTIILPKLKWWVWTGLGEPGGPKGHWGWLPKWALIDGSWDKSWSEKLRLLRFLCRNPDDPDEVLGESTIQFMAHGQEPQDFASGDFDEVLHDEPPRLAIWTENEARTMRADGRMLLAMTWPDDPAIPVDWIHDKIYAHGREPDKREDTIWLELSTFDNPHLNQESVRSQAERWDSVTRAVRFEGKPIRFSNRVHPLFTDRDAWWCFSCKKDSFVELREGKYRCVECNGTNVQLYNHVAAFDVEPTWPTVYLLDPHPRKPHMMLWAQISPQDDVWIQKELEHDGGCEEVSERVMIIEEEFGFQVAKRWMDPNMGASPANAQRREQTWQDEFSDSGLRCDLADDFMGGRKRINTYLEPDPRTYDVRIHVHRDRCPTVVSQMLRYCWADYKRSTERDQLQKPRDKYDDYPTLLKYLLNSNPEFTVLRTGSPIISRRRANIEARKNPNKNRGSESWSREQYSRRYSTAHW</sequence>
<dbReference type="EMBL" id="LJUI01000087">
    <property type="protein sequence ID" value="KPK68168.1"/>
    <property type="molecule type" value="Genomic_DNA"/>
</dbReference>
<feature type="region of interest" description="Disordered" evidence="1">
    <location>
        <begin position="561"/>
        <end position="581"/>
    </location>
</feature>
<proteinExistence type="predicted"/>
<organism evidence="2 3">
    <name type="scientific">candidate division TA06 bacterium SM23_40</name>
    <dbReference type="NCBI Taxonomy" id="1703774"/>
    <lineage>
        <taxon>Bacteria</taxon>
        <taxon>Bacteria division TA06</taxon>
    </lineage>
</organism>
<reference evidence="2 3" key="1">
    <citation type="journal article" date="2015" name="Microbiome">
        <title>Genomic resolution of linkages in carbon, nitrogen, and sulfur cycling among widespread estuary sediment bacteria.</title>
        <authorList>
            <person name="Baker B.J."/>
            <person name="Lazar C.S."/>
            <person name="Teske A.P."/>
            <person name="Dick G.J."/>
        </authorList>
    </citation>
    <scope>NUCLEOTIDE SEQUENCE [LARGE SCALE GENOMIC DNA]</scope>
    <source>
        <strain evidence="2">SM23_40</strain>
    </source>
</reference>